<dbReference type="PANTHER" id="PTHR37984">
    <property type="entry name" value="PROTEIN CBG26694"/>
    <property type="match status" value="1"/>
</dbReference>
<dbReference type="Pfam" id="PF17921">
    <property type="entry name" value="Integrase_H2C2"/>
    <property type="match status" value="1"/>
</dbReference>
<dbReference type="InterPro" id="IPR041588">
    <property type="entry name" value="Integrase_H2C2"/>
</dbReference>
<evidence type="ECO:0000259" key="3">
    <source>
        <dbReference type="PROSITE" id="PS50158"/>
    </source>
</evidence>
<dbReference type="OrthoDB" id="3863715at2759"/>
<dbReference type="PANTHER" id="PTHR37984:SF15">
    <property type="entry name" value="INTEGRASE CATALYTIC DOMAIN-CONTAINING PROTEIN"/>
    <property type="match status" value="1"/>
</dbReference>
<keyword evidence="1" id="KW-0862">Zinc</keyword>
<dbReference type="InterPro" id="IPR050951">
    <property type="entry name" value="Retrovirus_Pol_polyprotein"/>
</dbReference>
<organism evidence="4 5">
    <name type="scientific">Perkinsus olseni</name>
    <name type="common">Perkinsus atlanticus</name>
    <dbReference type="NCBI Taxonomy" id="32597"/>
    <lineage>
        <taxon>Eukaryota</taxon>
        <taxon>Sar</taxon>
        <taxon>Alveolata</taxon>
        <taxon>Perkinsozoa</taxon>
        <taxon>Perkinsea</taxon>
        <taxon>Perkinsida</taxon>
        <taxon>Perkinsidae</taxon>
        <taxon>Perkinsus</taxon>
    </lineage>
</organism>
<dbReference type="Pfam" id="PF00098">
    <property type="entry name" value="zf-CCHC"/>
    <property type="match status" value="1"/>
</dbReference>
<evidence type="ECO:0000256" key="2">
    <source>
        <dbReference type="SAM" id="MobiDB-lite"/>
    </source>
</evidence>
<gene>
    <name evidence="4" type="ORF">FOZ61_001091</name>
</gene>
<name>A0A7J6KS19_PEROL</name>
<dbReference type="Proteomes" id="UP000570595">
    <property type="component" value="Unassembled WGS sequence"/>
</dbReference>
<reference evidence="4 5" key="1">
    <citation type="submission" date="2020-04" db="EMBL/GenBank/DDBJ databases">
        <title>Perkinsus olseni comparative genomics.</title>
        <authorList>
            <person name="Bogema D.R."/>
        </authorList>
    </citation>
    <scope>NUCLEOTIDE SEQUENCE [LARGE SCALE GENOMIC DNA]</scope>
    <source>
        <strain evidence="4">ATCC PRA-179</strain>
    </source>
</reference>
<evidence type="ECO:0000256" key="1">
    <source>
        <dbReference type="PROSITE-ProRule" id="PRU00047"/>
    </source>
</evidence>
<dbReference type="Gene3D" id="4.10.60.10">
    <property type="entry name" value="Zinc finger, CCHC-type"/>
    <property type="match status" value="1"/>
</dbReference>
<accession>A0A7J6KS19</accession>
<keyword evidence="1" id="KW-0479">Metal-binding</keyword>
<dbReference type="InterPro" id="IPR001878">
    <property type="entry name" value="Znf_CCHC"/>
</dbReference>
<dbReference type="FunFam" id="1.10.340.70:FF:000001">
    <property type="entry name" value="Retrovirus-related Pol polyprotein from transposon gypsy-like Protein"/>
    <property type="match status" value="1"/>
</dbReference>
<keyword evidence="1" id="KW-0863">Zinc-finger</keyword>
<dbReference type="InterPro" id="IPR036875">
    <property type="entry name" value="Znf_CCHC_sf"/>
</dbReference>
<dbReference type="AlphaFoldDB" id="A0A7J6KS19"/>
<dbReference type="EMBL" id="JABAHT010001249">
    <property type="protein sequence ID" value="KAF4649654.1"/>
    <property type="molecule type" value="Genomic_DNA"/>
</dbReference>
<proteinExistence type="predicted"/>
<dbReference type="GO" id="GO:0003676">
    <property type="term" value="F:nucleic acid binding"/>
    <property type="evidence" value="ECO:0007669"/>
    <property type="project" value="InterPro"/>
</dbReference>
<protein>
    <recommendedName>
        <fullName evidence="3">CCHC-type domain-containing protein</fullName>
    </recommendedName>
</protein>
<evidence type="ECO:0000313" key="4">
    <source>
        <dbReference type="EMBL" id="KAF4649654.1"/>
    </source>
</evidence>
<feature type="domain" description="CCHC-type" evidence="3">
    <location>
        <begin position="354"/>
        <end position="369"/>
    </location>
</feature>
<dbReference type="Gene3D" id="1.10.340.70">
    <property type="match status" value="1"/>
</dbReference>
<sequence length="649" mass="71449">MANPGSTFEKLDLAKVEAEVREAVAGEDLEEEVVTIMVNRAVEQARNLNTLYEQAEEEVKRLKASTSSSSANRGSDGVATPSPRDGTTASTVKENVRVSIRYNGDTDFRAWLRRYENTANAAGWNAATKALRLGMYLSDDFYESWDQYASKEDFDKDCRILSHVFSRTTTDASLEKFYALKWTGETNLSVFLARARRVLEDYNRKLPAERRLPTAAVDQMVLDKLISVAPLAAKAELKKTKPTSIEEMVDIVSDYTDSGQGASALPASTLQRFEDRLDNKLAKVMAAVTSGAQPPPSTPDLTVKLKEKVAALEKELASKAPSGRPKFRGPVKCGICMSGHITRNCPLKQFDKGCYLCGDGGHMARQCPKSLLKSQRGSSKEEAPKYIPGSTDVRADALSRIRQREREEETLLAKPTKALGAIVPTSLDNGGLVGYDGDRKVPADDVPCGRPLPVAGALTLHPANTLEELRTAQAACPVLSRVSLRVVDPTPLRRDELKDSSFVPFKRVWRTLGLSDGILVREMKPSPYTDVRWVPVVPQSLRQDLLVRFHEDEDHVGGFQRMLDKVQGFAYWPGMAQDIEQHLAGCMQCINAKRPSPPPAPLKPIPVGRPWETIGVDLLSVPENVDGISTLLVVQDYFTKTSTVPALLI</sequence>
<dbReference type="SUPFAM" id="SSF57756">
    <property type="entry name" value="Retrovirus zinc finger-like domains"/>
    <property type="match status" value="1"/>
</dbReference>
<evidence type="ECO:0000313" key="5">
    <source>
        <dbReference type="Proteomes" id="UP000570595"/>
    </source>
</evidence>
<dbReference type="GO" id="GO:0008270">
    <property type="term" value="F:zinc ion binding"/>
    <property type="evidence" value="ECO:0007669"/>
    <property type="project" value="UniProtKB-KW"/>
</dbReference>
<feature type="region of interest" description="Disordered" evidence="2">
    <location>
        <begin position="62"/>
        <end position="92"/>
    </location>
</feature>
<dbReference type="PROSITE" id="PS50158">
    <property type="entry name" value="ZF_CCHC"/>
    <property type="match status" value="1"/>
</dbReference>
<dbReference type="SMART" id="SM00343">
    <property type="entry name" value="ZnF_C2HC"/>
    <property type="match status" value="2"/>
</dbReference>
<comment type="caution">
    <text evidence="4">The sequence shown here is derived from an EMBL/GenBank/DDBJ whole genome shotgun (WGS) entry which is preliminary data.</text>
</comment>